<feature type="transmembrane region" description="Helical" evidence="5">
    <location>
        <begin position="27"/>
        <end position="47"/>
    </location>
</feature>
<reference evidence="6 7" key="1">
    <citation type="submission" date="2024-09" db="EMBL/GenBank/DDBJ databases">
        <authorList>
            <person name="Sun Q."/>
            <person name="Mori K."/>
        </authorList>
    </citation>
    <scope>NUCLEOTIDE SEQUENCE [LARGE SCALE GENOMIC DNA]</scope>
    <source>
        <strain evidence="6 7">CCM 7759</strain>
    </source>
</reference>
<keyword evidence="2 5" id="KW-0812">Transmembrane</keyword>
<dbReference type="RefSeq" id="WP_377471978.1">
    <property type="nucleotide sequence ID" value="NZ_JBHLWN010000076.1"/>
</dbReference>
<evidence type="ECO:0000256" key="5">
    <source>
        <dbReference type="SAM" id="Phobius"/>
    </source>
</evidence>
<keyword evidence="7" id="KW-1185">Reference proteome</keyword>
<dbReference type="Proteomes" id="UP001589776">
    <property type="component" value="Unassembled WGS sequence"/>
</dbReference>
<dbReference type="Pfam" id="PF04172">
    <property type="entry name" value="LrgB"/>
    <property type="match status" value="1"/>
</dbReference>
<dbReference type="InterPro" id="IPR007300">
    <property type="entry name" value="CidB/LrgB"/>
</dbReference>
<feature type="transmembrane region" description="Helical" evidence="5">
    <location>
        <begin position="201"/>
        <end position="221"/>
    </location>
</feature>
<protein>
    <submittedName>
        <fullName evidence="6">LrgB family protein</fullName>
    </submittedName>
</protein>
<feature type="transmembrane region" description="Helical" evidence="5">
    <location>
        <begin position="88"/>
        <end position="108"/>
    </location>
</feature>
<evidence type="ECO:0000256" key="4">
    <source>
        <dbReference type="ARBA" id="ARBA00023136"/>
    </source>
</evidence>
<feature type="transmembrane region" description="Helical" evidence="5">
    <location>
        <begin position="129"/>
        <end position="151"/>
    </location>
</feature>
<keyword evidence="3 5" id="KW-1133">Transmembrane helix</keyword>
<comment type="subcellular location">
    <subcellularLocation>
        <location evidence="1">Membrane</location>
        <topology evidence="1">Multi-pass membrane protein</topology>
    </subcellularLocation>
</comment>
<comment type="caution">
    <text evidence="6">The sequence shown here is derived from an EMBL/GenBank/DDBJ whole genome shotgun (WGS) entry which is preliminary data.</text>
</comment>
<sequence>MLALVCFVITVAIYVAAKKLYRRIPVTLLTPLLTVPIAVVAIVLLFGIPYDTYAAGTQWITDMVGPGTVALAVPLYKNIGVLKKHAVTIGVSVGSGAVVAVLTSAWIADWLQLNAKLIDSLSPRSATTPIAMAISGQIGGIPSITAVFVLLTGLSGMIIGPLAVRALRIQNEVARGVLFGTSSHNAGTAKAFELGPVSGSIASIAMVLTAIITLCTAPILIRWIS</sequence>
<organism evidence="6 7">
    <name type="scientific">Paenibacillus chartarius</name>
    <dbReference type="NCBI Taxonomy" id="747481"/>
    <lineage>
        <taxon>Bacteria</taxon>
        <taxon>Bacillati</taxon>
        <taxon>Bacillota</taxon>
        <taxon>Bacilli</taxon>
        <taxon>Bacillales</taxon>
        <taxon>Paenibacillaceae</taxon>
        <taxon>Paenibacillus</taxon>
    </lineage>
</organism>
<evidence type="ECO:0000256" key="3">
    <source>
        <dbReference type="ARBA" id="ARBA00022989"/>
    </source>
</evidence>
<dbReference type="PANTHER" id="PTHR30249:SF3">
    <property type="entry name" value="MUREIN HYDROLASE EXPORT REGULATOR"/>
    <property type="match status" value="1"/>
</dbReference>
<proteinExistence type="predicted"/>
<evidence type="ECO:0000313" key="6">
    <source>
        <dbReference type="EMBL" id="MFC0214588.1"/>
    </source>
</evidence>
<accession>A0ABV6DPL1</accession>
<evidence type="ECO:0000313" key="7">
    <source>
        <dbReference type="Proteomes" id="UP001589776"/>
    </source>
</evidence>
<name>A0ABV6DPL1_9BACL</name>
<evidence type="ECO:0000256" key="1">
    <source>
        <dbReference type="ARBA" id="ARBA00004141"/>
    </source>
</evidence>
<dbReference type="EMBL" id="JBHLWN010000076">
    <property type="protein sequence ID" value="MFC0214588.1"/>
    <property type="molecule type" value="Genomic_DNA"/>
</dbReference>
<evidence type="ECO:0000256" key="2">
    <source>
        <dbReference type="ARBA" id="ARBA00022692"/>
    </source>
</evidence>
<gene>
    <name evidence="6" type="ORF">ACFFK0_19375</name>
</gene>
<dbReference type="PANTHER" id="PTHR30249">
    <property type="entry name" value="PUTATIVE SEROTONIN TRANSPORTER"/>
    <property type="match status" value="1"/>
</dbReference>
<feature type="transmembrane region" description="Helical" evidence="5">
    <location>
        <begin position="59"/>
        <end position="76"/>
    </location>
</feature>
<keyword evidence="4 5" id="KW-0472">Membrane</keyword>